<dbReference type="AlphaFoldDB" id="A0A2K9PMJ0"/>
<name>A0A2K9PMJ0_9FLAO</name>
<protein>
    <recommendedName>
        <fullName evidence="2">DUF4369 domain-containing protein</fullName>
    </recommendedName>
</protein>
<dbReference type="Proteomes" id="UP000235826">
    <property type="component" value="Chromosome"/>
</dbReference>
<evidence type="ECO:0000313" key="4">
    <source>
        <dbReference type="Proteomes" id="UP000235826"/>
    </source>
</evidence>
<accession>A0A2K9PMJ0</accession>
<dbReference type="OrthoDB" id="1143206at2"/>
<dbReference type="InterPro" id="IPR025380">
    <property type="entry name" value="DUF4369"/>
</dbReference>
<dbReference type="KEGG" id="fek:C1H87_05735"/>
<keyword evidence="1" id="KW-0732">Signal</keyword>
<dbReference type="EMBL" id="CP025791">
    <property type="protein sequence ID" value="AUP78246.1"/>
    <property type="molecule type" value="Genomic_DNA"/>
</dbReference>
<gene>
    <name evidence="3" type="ORF">C1H87_05735</name>
</gene>
<evidence type="ECO:0000259" key="2">
    <source>
        <dbReference type="Pfam" id="PF14289"/>
    </source>
</evidence>
<dbReference type="RefSeq" id="WP_102754902.1">
    <property type="nucleotide sequence ID" value="NZ_CP025791.1"/>
</dbReference>
<organism evidence="3 4">
    <name type="scientific">Flavivirga eckloniae</name>
    <dbReference type="NCBI Taxonomy" id="1803846"/>
    <lineage>
        <taxon>Bacteria</taxon>
        <taxon>Pseudomonadati</taxon>
        <taxon>Bacteroidota</taxon>
        <taxon>Flavobacteriia</taxon>
        <taxon>Flavobacteriales</taxon>
        <taxon>Flavobacteriaceae</taxon>
        <taxon>Flavivirga</taxon>
    </lineage>
</organism>
<dbReference type="PROSITE" id="PS51257">
    <property type="entry name" value="PROKAR_LIPOPROTEIN"/>
    <property type="match status" value="1"/>
</dbReference>
<keyword evidence="4" id="KW-1185">Reference proteome</keyword>
<proteinExistence type="predicted"/>
<feature type="domain" description="DUF4369" evidence="2">
    <location>
        <begin position="25"/>
        <end position="120"/>
    </location>
</feature>
<reference evidence="3 4" key="1">
    <citation type="submission" date="2018-01" db="EMBL/GenBank/DDBJ databases">
        <title>Complete genome sequence of Flavivirga eckloniae ECD14 isolated from seaweed Ecklonia cava.</title>
        <authorList>
            <person name="Lee J.H."/>
            <person name="Baik K.S."/>
            <person name="Seong C.N."/>
        </authorList>
    </citation>
    <scope>NUCLEOTIDE SEQUENCE [LARGE SCALE GENOMIC DNA]</scope>
    <source>
        <strain evidence="3 4">ECD14</strain>
    </source>
</reference>
<evidence type="ECO:0000256" key="1">
    <source>
        <dbReference type="SAM" id="SignalP"/>
    </source>
</evidence>
<dbReference type="Pfam" id="PF14289">
    <property type="entry name" value="DUF4369"/>
    <property type="match status" value="1"/>
</dbReference>
<evidence type="ECO:0000313" key="3">
    <source>
        <dbReference type="EMBL" id="AUP78246.1"/>
    </source>
</evidence>
<sequence>MKKISLFLFALLIISCNDKAPDLIVKGTIKDLKKGTVYLKKVIDTALVTVDSLVINGTPQFELHSDIESPEVFFLYLDKNSSEKDRITFFADKGITEINTTLKNFVFDAKINGSPQQKLLEKHQTIMTKMNNKNLDLIKEHFEAQRDNDTVKVKALEKESENTLKRKYLYTVNFALNNRDSEVAPYLALTEIYNARIKFLDTINNSLTPKVKNSKYGKRLQSFIDKIKASEE</sequence>
<feature type="signal peptide" evidence="1">
    <location>
        <begin position="1"/>
        <end position="20"/>
    </location>
</feature>
<feature type="chain" id="PRO_5014940664" description="DUF4369 domain-containing protein" evidence="1">
    <location>
        <begin position="21"/>
        <end position="232"/>
    </location>
</feature>